<keyword evidence="3" id="KW-0808">Transferase</keyword>
<protein>
    <submittedName>
        <fullName evidence="5">Glycosyltransferase family 2 protein</fullName>
    </submittedName>
</protein>
<gene>
    <name evidence="5" type="ORF">HV234_09610</name>
</gene>
<dbReference type="CDD" id="cd02526">
    <property type="entry name" value="GT2_RfbF_like"/>
    <property type="match status" value="1"/>
</dbReference>
<dbReference type="Pfam" id="PF00535">
    <property type="entry name" value="Glycos_transf_2"/>
    <property type="match status" value="1"/>
</dbReference>
<evidence type="ECO:0000256" key="3">
    <source>
        <dbReference type="ARBA" id="ARBA00022679"/>
    </source>
</evidence>
<evidence type="ECO:0000256" key="2">
    <source>
        <dbReference type="ARBA" id="ARBA00022676"/>
    </source>
</evidence>
<evidence type="ECO:0000256" key="1">
    <source>
        <dbReference type="ARBA" id="ARBA00006739"/>
    </source>
</evidence>
<dbReference type="EMBL" id="CP055315">
    <property type="protein sequence ID" value="QLO55194.1"/>
    <property type="molecule type" value="Genomic_DNA"/>
</dbReference>
<dbReference type="PANTHER" id="PTHR43179:SF12">
    <property type="entry name" value="GALACTOFURANOSYLTRANSFERASE GLFT2"/>
    <property type="match status" value="1"/>
</dbReference>
<dbReference type="InterPro" id="IPR001173">
    <property type="entry name" value="Glyco_trans_2-like"/>
</dbReference>
<dbReference type="InterPro" id="IPR029044">
    <property type="entry name" value="Nucleotide-diphossugar_trans"/>
</dbReference>
<dbReference type="Proteomes" id="UP000510937">
    <property type="component" value="Chromosome"/>
</dbReference>
<dbReference type="Gene3D" id="3.90.550.10">
    <property type="entry name" value="Spore Coat Polysaccharide Biosynthesis Protein SpsA, Chain A"/>
    <property type="match status" value="1"/>
</dbReference>
<comment type="similarity">
    <text evidence="1">Belongs to the glycosyltransferase 2 family.</text>
</comment>
<sequence>MKIGIFAIVVTYHPDNGLRERLLAIKDQVDEVSIVDNSENIEAINDIKSLCLENGINYLGDGVNYGIAYSLNLGAKLAKSKGYQYYITFDQDSLIPDHYVTGMLSVLEKDKNIGMIGPVYKDINDGRLSRFPVKEKWFVRRKIFTNEDNIQNVMCIITSGAICRTDIFDTVGYFLDKYFIDYVDNEFCLRLLSAGYRVCVNPKIVINHALGNRKIKLGFSPTNYPFYRKYYVTRNRLNVWKRYIKKYPSFILYDFSAFLLDLFRVMFLEDNKIKKLKAMVAGGGDFIRGKYGKMEM</sequence>
<reference evidence="6" key="1">
    <citation type="submission" date="2020-06" db="EMBL/GenBank/DDBJ databases">
        <title>REHAB project genomes.</title>
        <authorList>
            <person name="Shaw L.P."/>
        </authorList>
    </citation>
    <scope>NUCLEOTIDE SEQUENCE [LARGE SCALE GENOMIC DNA]</scope>
    <source>
        <strain evidence="6">RHBSTW-00555</strain>
    </source>
</reference>
<feature type="domain" description="Glycosyltransferase 2-like" evidence="4">
    <location>
        <begin position="8"/>
        <end position="170"/>
    </location>
</feature>
<proteinExistence type="inferred from homology"/>
<dbReference type="SUPFAM" id="SSF53448">
    <property type="entry name" value="Nucleotide-diphospho-sugar transferases"/>
    <property type="match status" value="1"/>
</dbReference>
<dbReference type="PANTHER" id="PTHR43179">
    <property type="entry name" value="RHAMNOSYLTRANSFERASE WBBL"/>
    <property type="match status" value="1"/>
</dbReference>
<evidence type="ECO:0000259" key="4">
    <source>
        <dbReference type="Pfam" id="PF00535"/>
    </source>
</evidence>
<dbReference type="GO" id="GO:0016757">
    <property type="term" value="F:glycosyltransferase activity"/>
    <property type="evidence" value="ECO:0007669"/>
    <property type="project" value="UniProtKB-KW"/>
</dbReference>
<keyword evidence="2" id="KW-0328">Glycosyltransferase</keyword>
<organism evidence="5 6">
    <name type="scientific">Klebsiella grimontii</name>
    <dbReference type="NCBI Taxonomy" id="2058152"/>
    <lineage>
        <taxon>Bacteria</taxon>
        <taxon>Pseudomonadati</taxon>
        <taxon>Pseudomonadota</taxon>
        <taxon>Gammaproteobacteria</taxon>
        <taxon>Enterobacterales</taxon>
        <taxon>Enterobacteriaceae</taxon>
        <taxon>Klebsiella/Raoultella group</taxon>
        <taxon>Klebsiella</taxon>
    </lineage>
</organism>
<name>A0ABD7ARG3_9ENTR</name>
<evidence type="ECO:0000313" key="5">
    <source>
        <dbReference type="EMBL" id="QLO55194.1"/>
    </source>
</evidence>
<accession>A0ABD7ARG3</accession>
<dbReference type="AlphaFoldDB" id="A0ABD7ARG3"/>
<evidence type="ECO:0000313" key="6">
    <source>
        <dbReference type="Proteomes" id="UP000510937"/>
    </source>
</evidence>